<dbReference type="InterPro" id="IPR027267">
    <property type="entry name" value="AH/BAR_dom_sf"/>
</dbReference>
<dbReference type="InterPro" id="IPR036028">
    <property type="entry name" value="SH3-like_dom_sf"/>
</dbReference>
<evidence type="ECO:0008006" key="8">
    <source>
        <dbReference type="Google" id="ProtNLM"/>
    </source>
</evidence>
<dbReference type="Pfam" id="PF00621">
    <property type="entry name" value="RhoGEF"/>
    <property type="match status" value="1"/>
</dbReference>
<feature type="domain" description="SH3" evidence="4">
    <location>
        <begin position="254"/>
        <end position="315"/>
    </location>
</feature>
<name>A0A6A5GN14_CAERE</name>
<evidence type="ECO:0000313" key="6">
    <source>
        <dbReference type="EMBL" id="KAF1756650.1"/>
    </source>
</evidence>
<dbReference type="CTD" id="9804297"/>
<dbReference type="SUPFAM" id="SSF103657">
    <property type="entry name" value="BAR/IMD domain-like"/>
    <property type="match status" value="1"/>
</dbReference>
<comment type="caution">
    <text evidence="6">The sequence shown here is derived from an EMBL/GenBank/DDBJ whole genome shotgun (WGS) entry which is preliminary data.</text>
</comment>
<evidence type="ECO:0000259" key="5">
    <source>
        <dbReference type="PROSITE" id="PS50010"/>
    </source>
</evidence>
<dbReference type="SMART" id="SM00326">
    <property type="entry name" value="SH3"/>
    <property type="match status" value="3"/>
</dbReference>
<dbReference type="GO" id="GO:0005085">
    <property type="term" value="F:guanyl-nucleotide exchange factor activity"/>
    <property type="evidence" value="ECO:0007669"/>
    <property type="project" value="InterPro"/>
</dbReference>
<dbReference type="SMART" id="SM00325">
    <property type="entry name" value="RhoGEF"/>
    <property type="match status" value="1"/>
</dbReference>
<dbReference type="PROSITE" id="PS50002">
    <property type="entry name" value="SH3"/>
    <property type="match status" value="3"/>
</dbReference>
<proteinExistence type="predicted"/>
<reference evidence="6 7" key="1">
    <citation type="submission" date="2019-12" db="EMBL/GenBank/DDBJ databases">
        <title>Chromosome-level assembly of the Caenorhabditis remanei genome.</title>
        <authorList>
            <person name="Teterina A.A."/>
            <person name="Willis J.H."/>
            <person name="Phillips P.C."/>
        </authorList>
    </citation>
    <scope>NUCLEOTIDE SEQUENCE [LARGE SCALE GENOMIC DNA]</scope>
    <source>
        <strain evidence="6 7">PX506</strain>
        <tissue evidence="6">Whole organism</tissue>
    </source>
</reference>
<dbReference type="InterPro" id="IPR051492">
    <property type="entry name" value="Dynamin-Rho_GEF"/>
</dbReference>
<sequence>MAFLVWVRISNATQDPETRCSVAQDQIVKLIREDGDWCHIETIEGAAGRVPKVLTLPIVDPKRLPGEQIYCSVDPYTSIRSDDLSFAPFSIFVAKPSASNSGYLDGYLVNDNAVQIGRRGLLPEGYLVNLNVPSETENQSIDQMKPSFTTDFSEADVKFRTPTQRAVISNYAVSPYARAVFDFKGEFANELSFSADEIINLHRRIDSEWLEGSVGSARVGMFPASFVQIIVDLPDDDAASIQNHRRSTTGTEQDGIGIASVRHAFTGRQGDELTVNAGDTVRVLRMVNDEWVMCKDPDTEKTGIVPVGFLEVYLDEEDDDNQSGARRGTGGTGNEFSFGTSNNRSSFISNAESSSDWRLTRTGTTSSSTDWATFGDPNAGATSSTSSSKPSQSWATFGEEWIAPVQLSKTSAPARPPPPKQSSIQSPTTDLGNIGDMFGMDGRVAPTVPNSGGGGGGVIQSASDFEIGLISATEGASNDEDKRCRIIEELISSELQFISDINSYTEAVDNTPLLNQKQKVILKNGCAQIVQLSANLVQLLTNEQIKPQDAQQIGACFLQLRKPFAQIYGFYFRNIEHINALTNSAKHEKTMESALQDIVKRMREGGSVVIDGPTAVSRPIQRATKYPLFLNEIVKLTPLVHTDHPKLTEAIKQMSNLGQKMNESKRRKELTQKYMSDDKQTFGEMLSKMTFHSLKKKSNRFTYRMGSSLGVVKLLRDTDFDRLVCELDSAERRLVRFNYMLVIYRKKMFHETRVLMHKKLVEPRKKQLSNGDIDHQLQPFNHAIKLWANDVNLKIRDDIVKALRNIPKRLIKKRNDKLMDYEASRTKEKGSGKRDFAEIQKDYEALNTQVKQQLPKVTEYLTTVLANSMKLVSEHDKRLMETLRKLFNEAKSRVNEDQSRASRALIIPTSICFVDYYDVDRMKPLQKIANKAIQNMKQRARSASPTNKKASAAAATVPDNRDLWSTNASVVAPPAQSEALPTISEYVPGHTTHKFRPQNQTERNTILEKAGAKGRLGDIFVATSHYPADAGMLKLALAEGKLLIVRQNDVVLAVNREVPSMWLCYNGYYNAMLPSNILKPYTSIEKGEDAAQMVNQSNLHRVNAVKVNTPKSQNLIDLEDLFGDPTPASTVPAAQAQAPPPQQPNFADFDFSAMTPLQPTSSQQQSSQNAQFDWNMAAKTLPLAPPPPQGGPQQAPPPQAAGGANYNLDLDDLFSGLSTIDWGAKSSNVPALAPSPLYNNDTATSPPVSGFRGVDFQTGVFNPNSLPDEAPPPLPVIMNPARDSDPFSVNFDSSSFGNDSFSNNSGVKFPVSFDEQPSGFATLSAAGNSTTTQIRSASAAAQPTNVWPTMMARADSPQPLIPSRPGPAVKNQVYPSLNESSAIYANTSGFSGLPPAPQQSSSALPPLYSSVPNDTMSMTYAMPPMYDVTPQTPQFQPQVPSLSAYDTPPSIAPMYDQLPSEPPASPAVRPVLCQVKVDYDFLPQGSNQVEVREGEVIGVLQRTDDDGNPEWLLIKRASGQVGYVPAAYCRPT</sequence>
<accession>A0A6A5GN14</accession>
<dbReference type="PANTHER" id="PTHR22834:SF20">
    <property type="entry name" value="SH3 DOMAIN-CONTAINING PROTEIN"/>
    <property type="match status" value="1"/>
</dbReference>
<dbReference type="PROSITE" id="PS50010">
    <property type="entry name" value="DH_2"/>
    <property type="match status" value="1"/>
</dbReference>
<dbReference type="GeneID" id="9804297"/>
<keyword evidence="1 2" id="KW-0728">SH3 domain</keyword>
<feature type="domain" description="SH3" evidence="4">
    <location>
        <begin position="172"/>
        <end position="232"/>
    </location>
</feature>
<protein>
    <recommendedName>
        <fullName evidence="8">SH3 domain-containing GRB2-like protein</fullName>
    </recommendedName>
</protein>
<feature type="region of interest" description="Disordered" evidence="3">
    <location>
        <begin position="409"/>
        <end position="432"/>
    </location>
</feature>
<gene>
    <name evidence="6" type="ORF">GCK72_013104</name>
</gene>
<evidence type="ECO:0000256" key="2">
    <source>
        <dbReference type="PROSITE-ProRule" id="PRU00192"/>
    </source>
</evidence>
<dbReference type="EMBL" id="WUAV01000004">
    <property type="protein sequence ID" value="KAF1756650.1"/>
    <property type="molecule type" value="Genomic_DNA"/>
</dbReference>
<dbReference type="Pfam" id="PF00018">
    <property type="entry name" value="SH3_1"/>
    <property type="match status" value="2"/>
</dbReference>
<feature type="domain" description="DH" evidence="5">
    <location>
        <begin position="482"/>
        <end position="664"/>
    </location>
</feature>
<dbReference type="SUPFAM" id="SSF48065">
    <property type="entry name" value="DBL homology domain (DH-domain)"/>
    <property type="match status" value="1"/>
</dbReference>
<feature type="compositionally biased region" description="Low complexity" evidence="3">
    <location>
        <begin position="379"/>
        <end position="394"/>
    </location>
</feature>
<dbReference type="FunFam" id="1.20.1270.60:FF:000122">
    <property type="entry name" value="Protein CBG22463"/>
    <property type="match status" value="1"/>
</dbReference>
<dbReference type="CDD" id="cd00174">
    <property type="entry name" value="SH3"/>
    <property type="match status" value="1"/>
</dbReference>
<dbReference type="Gene3D" id="2.30.30.40">
    <property type="entry name" value="SH3 Domains"/>
    <property type="match status" value="3"/>
</dbReference>
<evidence type="ECO:0000256" key="3">
    <source>
        <dbReference type="SAM" id="MobiDB-lite"/>
    </source>
</evidence>
<dbReference type="PANTHER" id="PTHR22834">
    <property type="entry name" value="NUCLEAR FUSION PROTEIN FUS2"/>
    <property type="match status" value="1"/>
</dbReference>
<dbReference type="Gene3D" id="1.20.900.10">
    <property type="entry name" value="Dbl homology (DH) domain"/>
    <property type="match status" value="1"/>
</dbReference>
<dbReference type="InterPro" id="IPR001452">
    <property type="entry name" value="SH3_domain"/>
</dbReference>
<feature type="compositionally biased region" description="Polar residues" evidence="3">
    <location>
        <begin position="334"/>
        <end position="357"/>
    </location>
</feature>
<dbReference type="KEGG" id="crq:GCK72_013104"/>
<feature type="domain" description="SH3" evidence="4">
    <location>
        <begin position="1470"/>
        <end position="1532"/>
    </location>
</feature>
<organism evidence="6 7">
    <name type="scientific">Caenorhabditis remanei</name>
    <name type="common">Caenorhabditis vulgaris</name>
    <dbReference type="NCBI Taxonomy" id="31234"/>
    <lineage>
        <taxon>Eukaryota</taxon>
        <taxon>Metazoa</taxon>
        <taxon>Ecdysozoa</taxon>
        <taxon>Nematoda</taxon>
        <taxon>Chromadorea</taxon>
        <taxon>Rhabditida</taxon>
        <taxon>Rhabditina</taxon>
        <taxon>Rhabditomorpha</taxon>
        <taxon>Rhabditoidea</taxon>
        <taxon>Rhabditidae</taxon>
        <taxon>Peloderinae</taxon>
        <taxon>Caenorhabditis</taxon>
    </lineage>
</organism>
<feature type="compositionally biased region" description="Pro residues" evidence="3">
    <location>
        <begin position="1183"/>
        <end position="1199"/>
    </location>
</feature>
<dbReference type="InterPro" id="IPR035899">
    <property type="entry name" value="DBL_dom_sf"/>
</dbReference>
<dbReference type="FunFam" id="1.20.900.10:FF:000059">
    <property type="entry name" value="Protein CBG22463"/>
    <property type="match status" value="1"/>
</dbReference>
<feature type="region of interest" description="Disordered" evidence="3">
    <location>
        <begin position="316"/>
        <end position="394"/>
    </location>
</feature>
<evidence type="ECO:0000313" key="7">
    <source>
        <dbReference type="Proteomes" id="UP000483820"/>
    </source>
</evidence>
<dbReference type="Gene3D" id="1.20.1270.60">
    <property type="entry name" value="Arfaptin homology (AH) domain/BAR domain"/>
    <property type="match status" value="1"/>
</dbReference>
<evidence type="ECO:0000256" key="1">
    <source>
        <dbReference type="ARBA" id="ARBA00022443"/>
    </source>
</evidence>
<feature type="region of interest" description="Disordered" evidence="3">
    <location>
        <begin position="1122"/>
        <end position="1206"/>
    </location>
</feature>
<dbReference type="SUPFAM" id="SSF50044">
    <property type="entry name" value="SH3-domain"/>
    <property type="match status" value="3"/>
</dbReference>
<feature type="compositionally biased region" description="Low complexity" evidence="3">
    <location>
        <begin position="360"/>
        <end position="369"/>
    </location>
</feature>
<dbReference type="InterPro" id="IPR000219">
    <property type="entry name" value="DH_dom"/>
</dbReference>
<dbReference type="Pfam" id="PF14604">
    <property type="entry name" value="SH3_9"/>
    <property type="match status" value="1"/>
</dbReference>
<evidence type="ECO:0000259" key="4">
    <source>
        <dbReference type="PROSITE" id="PS50002"/>
    </source>
</evidence>
<dbReference type="GO" id="GO:0005737">
    <property type="term" value="C:cytoplasm"/>
    <property type="evidence" value="ECO:0007669"/>
    <property type="project" value="TreeGrafter"/>
</dbReference>
<dbReference type="RefSeq" id="XP_003091982.2">
    <property type="nucleotide sequence ID" value="XM_003091934.2"/>
</dbReference>
<dbReference type="Proteomes" id="UP000483820">
    <property type="component" value="Chromosome IV"/>
</dbReference>